<dbReference type="PANTHER" id="PTHR12558:SF13">
    <property type="entry name" value="CELL DIVISION CYCLE PROTEIN 27 HOMOLOG"/>
    <property type="match status" value="1"/>
</dbReference>
<dbReference type="PANTHER" id="PTHR12558">
    <property type="entry name" value="CELL DIVISION CYCLE 16,23,27"/>
    <property type="match status" value="1"/>
</dbReference>
<name>A0A0F9CUK0_9ZZZZ</name>
<dbReference type="SUPFAM" id="SSF48452">
    <property type="entry name" value="TPR-like"/>
    <property type="match status" value="1"/>
</dbReference>
<dbReference type="InterPro" id="IPR019734">
    <property type="entry name" value="TPR_rpt"/>
</dbReference>
<reference evidence="2" key="1">
    <citation type="journal article" date="2015" name="Nature">
        <title>Complex archaea that bridge the gap between prokaryotes and eukaryotes.</title>
        <authorList>
            <person name="Spang A."/>
            <person name="Saw J.H."/>
            <person name="Jorgensen S.L."/>
            <person name="Zaremba-Niedzwiedzka K."/>
            <person name="Martijn J."/>
            <person name="Lind A.E."/>
            <person name="van Eijk R."/>
            <person name="Schleper C."/>
            <person name="Guy L."/>
            <person name="Ettema T.J."/>
        </authorList>
    </citation>
    <scope>NUCLEOTIDE SEQUENCE</scope>
</reference>
<accession>A0A0F9CUK0</accession>
<evidence type="ECO:0008006" key="3">
    <source>
        <dbReference type="Google" id="ProtNLM"/>
    </source>
</evidence>
<feature type="non-terminal residue" evidence="2">
    <location>
        <position position="1"/>
    </location>
</feature>
<feature type="compositionally biased region" description="Basic and acidic residues" evidence="1">
    <location>
        <begin position="1"/>
        <end position="18"/>
    </location>
</feature>
<dbReference type="Gene3D" id="1.25.40.10">
    <property type="entry name" value="Tetratricopeptide repeat domain"/>
    <property type="match status" value="1"/>
</dbReference>
<sequence>SDLEKNRLEKMQRLRDGGMEPYPTKVQRTHTSKEAVESFETAEKNDPEDPRGHYGYGLILSRAGNHKDAIVHLKKALEKNPFDPDVLIDLGRIYFLNGQYPKALTTLKSTMGAEHNNPIGDFYYGRTLLTLGRLKDAEMVFAALIQKQTANNRTFFFLSKVYSRQGRPSEAHYYLGIYFKKIGNLKNAIFHLNRAREKTDDPERKLKIKKMLKEIEAIDTKKS</sequence>
<proteinExistence type="predicted"/>
<dbReference type="Pfam" id="PF14559">
    <property type="entry name" value="TPR_19"/>
    <property type="match status" value="1"/>
</dbReference>
<feature type="region of interest" description="Disordered" evidence="1">
    <location>
        <begin position="1"/>
        <end position="50"/>
    </location>
</feature>
<gene>
    <name evidence="2" type="ORF">LCGC14_2566790</name>
</gene>
<dbReference type="SMART" id="SM00028">
    <property type="entry name" value="TPR"/>
    <property type="match status" value="3"/>
</dbReference>
<evidence type="ECO:0000256" key="1">
    <source>
        <dbReference type="SAM" id="MobiDB-lite"/>
    </source>
</evidence>
<feature type="compositionally biased region" description="Basic and acidic residues" evidence="1">
    <location>
        <begin position="31"/>
        <end position="50"/>
    </location>
</feature>
<dbReference type="PROSITE" id="PS50005">
    <property type="entry name" value="TPR"/>
    <property type="match status" value="2"/>
</dbReference>
<comment type="caution">
    <text evidence="2">The sequence shown here is derived from an EMBL/GenBank/DDBJ whole genome shotgun (WGS) entry which is preliminary data.</text>
</comment>
<protein>
    <recommendedName>
        <fullName evidence="3">Tetratricopeptide repeat protein</fullName>
    </recommendedName>
</protein>
<organism evidence="2">
    <name type="scientific">marine sediment metagenome</name>
    <dbReference type="NCBI Taxonomy" id="412755"/>
    <lineage>
        <taxon>unclassified sequences</taxon>
        <taxon>metagenomes</taxon>
        <taxon>ecological metagenomes</taxon>
    </lineage>
</organism>
<dbReference type="AlphaFoldDB" id="A0A0F9CUK0"/>
<dbReference type="InterPro" id="IPR011990">
    <property type="entry name" value="TPR-like_helical_dom_sf"/>
</dbReference>
<dbReference type="EMBL" id="LAZR01042520">
    <property type="protein sequence ID" value="KKL09346.1"/>
    <property type="molecule type" value="Genomic_DNA"/>
</dbReference>
<evidence type="ECO:0000313" key="2">
    <source>
        <dbReference type="EMBL" id="KKL09346.1"/>
    </source>
</evidence>